<dbReference type="CDD" id="cd07041">
    <property type="entry name" value="STAS_RsbR_RsbS_like"/>
    <property type="match status" value="1"/>
</dbReference>
<keyword evidence="4" id="KW-1185">Reference proteome</keyword>
<dbReference type="Proteomes" id="UP000248066">
    <property type="component" value="Unassembled WGS sequence"/>
</dbReference>
<dbReference type="PANTHER" id="PTHR33745">
    <property type="entry name" value="RSBT ANTAGONIST PROTEIN RSBS-RELATED"/>
    <property type="match status" value="1"/>
</dbReference>
<dbReference type="PANTHER" id="PTHR33745:SF3">
    <property type="entry name" value="RSBT CO-ANTAGONIST PROTEIN RSBRC"/>
    <property type="match status" value="1"/>
</dbReference>
<evidence type="ECO:0000313" key="4">
    <source>
        <dbReference type="Proteomes" id="UP000248066"/>
    </source>
</evidence>
<dbReference type="RefSeq" id="WP_110520639.1">
    <property type="nucleotide sequence ID" value="NZ_PDOF01000002.1"/>
</dbReference>
<dbReference type="InterPro" id="IPR036513">
    <property type="entry name" value="STAS_dom_sf"/>
</dbReference>
<sequence length="272" mass="31609">MKTSTHETYADYFDHRQEDFSQQLLCDASQVRDKIDEIHRVGNIDLFENAHKLVMYALGENTSLSSFAEKEGVAWAQHELTLSFKLEWVQSIRRTMWRFLHDYHEENKNQYGNFFELEKQVNDTIDQFLNGFFLSYSRYKDALLAAQRELVENLSAPIIPLSDRVCVLPLIGEVDEDRVETIETKTLPEIKRLQIETLIIDFSGIAQMDTQSMNRMMKTINGTQMMGCECIITGLRPQIVSNLINNDLQFDPNIITKGTLEQTVNDFFFSKQ</sequence>
<keyword evidence="1" id="KW-0597">Phosphoprotein</keyword>
<dbReference type="SUPFAM" id="SSF52091">
    <property type="entry name" value="SpoIIaa-like"/>
    <property type="match status" value="1"/>
</dbReference>
<evidence type="ECO:0000313" key="3">
    <source>
        <dbReference type="EMBL" id="PYZ96702.1"/>
    </source>
</evidence>
<dbReference type="InterPro" id="IPR002645">
    <property type="entry name" value="STAS_dom"/>
</dbReference>
<organism evidence="3 4">
    <name type="scientific">Alteribacter lacisalsi</name>
    <dbReference type="NCBI Taxonomy" id="2045244"/>
    <lineage>
        <taxon>Bacteria</taxon>
        <taxon>Bacillati</taxon>
        <taxon>Bacillota</taxon>
        <taxon>Bacilli</taxon>
        <taxon>Bacillales</taxon>
        <taxon>Bacillaceae</taxon>
        <taxon>Alteribacter</taxon>
    </lineage>
</organism>
<dbReference type="AlphaFoldDB" id="A0A2W0HI99"/>
<name>A0A2W0HI99_9BACI</name>
<comment type="caution">
    <text evidence="3">The sequence shown here is derived from an EMBL/GenBank/DDBJ whole genome shotgun (WGS) entry which is preliminary data.</text>
</comment>
<gene>
    <name evidence="3" type="ORF">CR205_13475</name>
</gene>
<dbReference type="PROSITE" id="PS50801">
    <property type="entry name" value="STAS"/>
    <property type="match status" value="1"/>
</dbReference>
<dbReference type="EMBL" id="PDOF01000002">
    <property type="protein sequence ID" value="PYZ96702.1"/>
    <property type="molecule type" value="Genomic_DNA"/>
</dbReference>
<dbReference type="Pfam" id="PF01740">
    <property type="entry name" value="STAS"/>
    <property type="match status" value="1"/>
</dbReference>
<evidence type="ECO:0000256" key="1">
    <source>
        <dbReference type="ARBA" id="ARBA00022553"/>
    </source>
</evidence>
<protein>
    <submittedName>
        <fullName evidence="3">Anti-anti-sigma factor</fullName>
    </submittedName>
</protein>
<accession>A0A2W0HI99</accession>
<feature type="domain" description="STAS" evidence="2">
    <location>
        <begin position="155"/>
        <end position="267"/>
    </location>
</feature>
<dbReference type="Gene3D" id="3.30.750.24">
    <property type="entry name" value="STAS domain"/>
    <property type="match status" value="1"/>
</dbReference>
<proteinExistence type="predicted"/>
<dbReference type="InterPro" id="IPR051932">
    <property type="entry name" value="Bact_StressResp_Reg"/>
</dbReference>
<reference evidence="3 4" key="1">
    <citation type="submission" date="2017-10" db="EMBL/GenBank/DDBJ databases">
        <title>Bacillus sp. nov., a halophilic bacterium isolated from a Yangshapao Lake.</title>
        <authorList>
            <person name="Wang H."/>
        </authorList>
    </citation>
    <scope>NUCLEOTIDE SEQUENCE [LARGE SCALE GENOMIC DNA]</scope>
    <source>
        <strain evidence="3 4">YSP-3</strain>
    </source>
</reference>
<evidence type="ECO:0000259" key="2">
    <source>
        <dbReference type="PROSITE" id="PS50801"/>
    </source>
</evidence>
<dbReference type="OrthoDB" id="2379721at2"/>